<dbReference type="InterPro" id="IPR026341">
    <property type="entry name" value="T9SS_type_B"/>
</dbReference>
<name>A0A4R8MA70_9FLAO</name>
<gene>
    <name evidence="2" type="ORF">DFQ06_3139</name>
</gene>
<reference evidence="2 3" key="1">
    <citation type="submission" date="2019-03" db="EMBL/GenBank/DDBJ databases">
        <title>Genomic Encyclopedia of Type Strains, Phase III (KMG-III): the genomes of soil and plant-associated and newly described type strains.</title>
        <authorList>
            <person name="Whitman W."/>
        </authorList>
    </citation>
    <scope>NUCLEOTIDE SEQUENCE [LARGE SCALE GENOMIC DNA]</scope>
    <source>
        <strain evidence="2 3">CECT 8301</strain>
    </source>
</reference>
<dbReference type="EMBL" id="SORL01000010">
    <property type="protein sequence ID" value="TDY61122.1"/>
    <property type="molecule type" value="Genomic_DNA"/>
</dbReference>
<dbReference type="Gene3D" id="2.60.40.740">
    <property type="match status" value="1"/>
</dbReference>
<evidence type="ECO:0000256" key="1">
    <source>
        <dbReference type="SAM" id="SignalP"/>
    </source>
</evidence>
<sequence>MKKTTYQNKGLAILLFLLSLQTFAQNYVPFSSRFDQDVKGDIVLIGNNILGPSNNAFNNNFEYNNRVNMQYIDIDSDPSTFSSSSADLAIPNPDCYRIVRADLYWAAVNPGSEPITDVKFKGPTGGYNDITGTVIFDAGTSSVDGGNSYSYACHADVTSIVTAFGSVSDLGTYTVANVSSAVGRSQNVGNGTGQSAGWSLFIVYEDPTLPGKSITSFDGFSAISAAQNPFADISISGFRTVPAPAPVRANFAFATLEGDKRITGDRLRLNGSSLSTVDRPSNNFFNSSVTQLSALPVNNRNPNSTNTLGFDTGILSVPNPSNSVIANDATSAVVRLETGGDTYFPYFFAMAVEIIEPKIVLTKIVEDNTGANIGGQIVELGDQLNYVIGFQNTGNDDATELFIRDILPTNVVFDYPSDLALLPPGVSVESYNEATRELLFRVDPSAVEENDPVQEIRFAVTVVATCSLLSNACSNLIDNQAFATYKGTLNPIFTISDDPSFSENTGCLLNPAATNFLADINDCVFEEEVILCGATTELVAADGYNNYTWSTSESLTPVIGNTQSITVSETGTYYVYNEAVAPCQSITQVFRVVNFGTTVTNPVIPFADEVVVCPNDGKELPNIFLCGANDSTSIQTGISDTSSMIWEKLNEASCDAVTNQDCANESDSCTWNQVQTGPNFDADTAGQYRLTLNYAGGCFSQYYFNVYENILEPNVSSRDIYCNTAGEIVVGGVPSGYEYSIDGTNYQDSNVFSVTTADIYTVYIRQVGVSPNPCIFTVPDVQIRERDFTTSVIIEQPLCYGEKGNVILAANDVRAQYNFSIYSGVTIINGVGPINDSSHEFENLNPGFYTVNISTEDGCVHSEIIEIINPELLTATSALTSPLTCSDGEITIYPDGGTAPYFYFINGATDFQTVPTIDFTAAGVFDIRVVDSNNCVATTSITVEDNPAPVFNTSHDDILCYNNNTGEIEFNVTNANGYTLEYSIDNGVTYVTNPVFSNLSTGDYEAILKYSLDGSECFSTPESITISQPDNALTASSGVSELAGCGPSGEGKVRITNPQGGTPPYEYSFDNQGSWITSNEAFVTPGTYTLYIRDANDCIYAMPEITLDPEPVDPTIDISEPEFNCDGTANATVTVTNSELDMFTYNYLLDGVANTNTADPTVFLDVPNGSHTITVDYQLRSVTTYSNLLYENFGYGEDTSSPGINPTYYCFERQVVGSECKGQINIQDGDYSVTAEIVRPYGTWLQPGDHTPATTPATADGRYLAVNIGSSIPATEILYEKFIDNIIPNQPINVEFYAINLLRSGTSGANPDLAVALIDASGNEISSYSTGEIPKSNQWEEYPKTPITLDPGANTSLRFILRSNVQQNGGNDVAVDDITVYQLPRSCVTEVEFPFVVDSGRAFSASITGSENVSCNGATDGSISIAAQNFDSTTGFEYSTDNGATWTTQMTSPYTITGLGADTYDVLIRFETCSFPFSQTISEPGLFEVTASGTPITCITGSTVTASASGGTAAYSYELLETATLNLVSNFPSNGILTNISAGDYTIRATDANNCTATTTLTLSGVTAPTATISTSSNFCYNPTSGGSLVVDAAGGQTPYEYSITSGVYQDSNTFNNLAPGSYTVTVRDANGCTVVLPAETIAPQVAVAVELTKELDCTTSPEASISGTISQGYAPYTVALLQGTGTVSLTGNTFSLDTAIAGAYQFEVTDSEGCVVASNVINVNAISTPTVSATQVNVTCNSNSDGSLQLTGSGGSGGYTYSDDNVTFSATNTFTGLAAGTYSFYVKDSKDCTNTVSVTITEPTTLTATANATEFSCSATNTKEDATITITVPTTGTSPYQYSFNGGTTFTSNNSLTINDNGTTQTFSYVVKDANGCLTAAQNISIEPLNPPTDLSVSVTDITCLATEATATITATNGVGVLQYETISPSPIIVAQQTSNVFNNLTAGTYVFRVTDVNGCYYTESYTIDPVTNITVTGLKLSDVLCSGDTTGSVQFSVAEFASTYAYTINGGTAFTAQTNATITLTGLPAGNQTIVVTDETTGCTATETINITEPATPLSLSAVATNVHCNNYNSQITVTANDGTPSYTYAAVLTGAIPAAADYNSGNVITVNTSTAANLIWDVYVKDANGCTEFTTVTIIAETGPTVTAPAVSNQCTAASGFTFTVSGTGIAPLSYSINGGASFQTSPTFTVNTPGNYTITIKDGNGCIATSATTTDVYAPLSASVLLTEDLTCSLPVEASIDISVSGGNATYTYEVSDDGGASYSTISGSPYTTTTAGTYQFRITDANSCDIVTNSVTVTPATDPVILSVTQTQDIACSSEETAAIDISIDPSVGLAPFEINVTNTTTGTDYGTQTSGLAAGDYTITVTDAKGCTDTEAINIAQPDPIILDFDVDPITCAAGGVSLGQIIINSVSGGTANYSYHVTGVNGYDVEIANQPGTSQVFEVVDFGLYEIIITDANGCSVIEQNILVASPPDNLDIDINTTADCLTGGTAEVSIGSLLTGNGPYHFAIYEGSGMVYTSPTSGPWQDEDAVGSEKTTFTGLIPGATYTFIVFDELTGCYYYETSDTAVPTSSSLTTTSIVPNNITCTGSADGTVSFDINSIYGIDTIVNYEIYNSQSVTTTGVSGTGTVPANGTLTVTDLGLLDFGNYIIVIEETVGVNVGCSVVTNSFNITESAIELSITASSTKNETCNELGIISAIAKDGTSPYEYQTVLTGGSVDDTAWGTSNTFKLAAGVYDVYTRDAYGCVRFEQETIIKDPEPTLNTVAPQCFDGTPINITLVEGTGTAITPLTYSIGGAYQSSPNFTITAARTYTLSVQDGNGCIATQTYVVNAPILLDANLSKEIDCTVTPGATIDLTPSGGTGTYTYEVDYNSTGYAAIAGSPYTAATSGTYQFRVTDTQNCIAESGVIVVEDAIIPTLTTVETNVTCNLGADGSITVTATGGVAPFEYSIDGGAFQASNVFSNLSQGSYDIVVRDSKNCESLPVSVTITEPTIVTGSGVLTQELTCGAGNATQQAIVTVTGSGGTSPYTYSFDGGANYTSTNTFNTYNSGTVSAFVKDANGCISATSIDVVVPPTDAPTDLDFAATAITCDVTTSEVTLTVTNGIAPFTFEIISPAASVASNGTGVFSGLAVGDYVFTVTDASGCYYTESYTINPVTNITVSGLLVDDVSCTSGNDGAVDFTVANFASTYSYTINGGTAVTGQTSSTINLTGLSVGNQTIIVTDEATNCTSTATINVSEPALLTLVEATNINANCNVGAQVSVTASNGTAPYQYAFVEDGVVPSTGDYTNSASATLDPATNTNWDVWVMDSNGCTDFIDVVITTDALPTVDVPTLASNQCNLTGDVYSFTVTNPTGVVPFEYSIGEGFQAGTTFSVNNPGTYFVTIKDGNGCTFTNATPITVYDVVDVTSTIEALPSCNVNDGEITVSGTGGSGSYAFSINPSAGITQAGNTFSGLAALTNYTVTITDTVTNCTNTVDVNLDQATPVSFTATAIGVTCLGDSDGVITVDLDASNDNPLYTYAIIAGPTTVTAQSSNVFTGLPTGSYTIEVTSGRGCTETEIVSVGTPTAIVVPIPTVEEFACIANTNTSNYATITVAGVSGGSGNFITYEFIRDADGVVVQSNSSNVYTVTNTLGGTFTINVYDDKGCLGSTSASVNPFISLDDLTITIDNAITCTNDEDVTISVTTSGGTPTNLQFTLEDVVGSVNGGVYSQVNTTGNFTGLSIGNYLATVVNLDTGCMVQDVHYVSNPDTFDLTVDNVVDVTCFSANDGSVDVTFIDRTPTPVDNAGAFNYEVFDYLGNSVTTGTATNAGPVNISGLLSGTYSITATLTNAPFCTVNKNFTITAPTAALAISETHTAITCVTGNNDGSISASATGGWPGAYEYQLSNTGGTVVVPFGAESNFTGLVAGNYTVTVKDSSGCEDSIDVLLVNPTPINLTASADIILLNCFGDSNSTITVTSTVGGQGSNYTYTLNMVSPTVTSSGPQTGTSFSGLGAGTYNVTVTDGYSCSETSADIIITAPTEVEAVLAKSTSPTCIDSAELTLSASGGTGAYEYSETSNFATVLGTFVSSVTFDAAPGVYAYFVRDANGCTANVSNEITVDALPPLEVDLDTTNAAINCTGDTTGVIIATASGGLGNYIYTLQDGSGTDITPAPTQNSPGVFTGLTEGNYLVEVESGDCLETSIPVAITGPTNPLTVSYVVSDVTCPASDDGVLDITATGGTGVIKYAISPRLDQFFDDPTFDDLAPGIYQAIVQDELGCFVIIDFEVEDATPLVLSLVPNSTFPEVCDGDMDGEFSVDLVGGEMPYSVVLDDLTAGYTLGGATQTQFDFTNLSGGDHIVYVRDNLGCETEWNISFPEAVLINPEAEVEYGCSNNASTNTVTVSVDESITDLTDLDYSLDGGAYQASNIFTNVPAGLGHYIDVRHTNGCIKRTALFDINAIQPLLLGIEAGGLNEIVATATGGEAPYEFTLNGESFGSATSFIYYESGDYTVTVTDRNGCIATATLYFEFVDVCITNYFTPNGDGVLDEWGPGCTSIYNDLTFDIFDRYGRVVAKLKAGQKWNGEYHGKELPSGDYWYVVKLNHSRNNREFVGHFTLYR</sequence>
<feature type="chain" id="PRO_5020250891" evidence="1">
    <location>
        <begin position="25"/>
        <end position="4609"/>
    </location>
</feature>
<keyword evidence="3" id="KW-1185">Reference proteome</keyword>
<comment type="caution">
    <text evidence="2">The sequence shown here is derived from an EMBL/GenBank/DDBJ whole genome shotgun (WGS) entry which is preliminary data.</text>
</comment>
<feature type="signal peptide" evidence="1">
    <location>
        <begin position="1"/>
        <end position="24"/>
    </location>
</feature>
<dbReference type="InterPro" id="IPR025667">
    <property type="entry name" value="SprB_repeat"/>
</dbReference>
<evidence type="ECO:0000313" key="3">
    <source>
        <dbReference type="Proteomes" id="UP000294824"/>
    </source>
</evidence>
<proteinExistence type="predicted"/>
<evidence type="ECO:0000313" key="2">
    <source>
        <dbReference type="EMBL" id="TDY61122.1"/>
    </source>
</evidence>
<accession>A0A4R8MA70</accession>
<organism evidence="2 3">
    <name type="scientific">Algibacter lectus</name>
    <dbReference type="NCBI Taxonomy" id="221126"/>
    <lineage>
        <taxon>Bacteria</taxon>
        <taxon>Pseudomonadati</taxon>
        <taxon>Bacteroidota</taxon>
        <taxon>Flavobacteriia</taxon>
        <taxon>Flavobacteriales</taxon>
        <taxon>Flavobacteriaceae</taxon>
        <taxon>Algibacter</taxon>
    </lineage>
</organism>
<dbReference type="NCBIfam" id="TIGR04131">
    <property type="entry name" value="Bac_Flav_CTERM"/>
    <property type="match status" value="1"/>
</dbReference>
<protein>
    <submittedName>
        <fullName evidence="2">Gliding motility-associated-like protein</fullName>
    </submittedName>
</protein>
<dbReference type="RefSeq" id="WP_133968584.1">
    <property type="nucleotide sequence ID" value="NZ_SORL01000010.1"/>
</dbReference>
<dbReference type="Pfam" id="PF13573">
    <property type="entry name" value="SprB"/>
    <property type="match status" value="7"/>
</dbReference>
<dbReference type="Pfam" id="PF13585">
    <property type="entry name" value="CHU_C"/>
    <property type="match status" value="1"/>
</dbReference>
<dbReference type="Proteomes" id="UP000294824">
    <property type="component" value="Unassembled WGS sequence"/>
</dbReference>
<keyword evidence="1" id="KW-0732">Signal</keyword>